<feature type="transmembrane region" description="Helical" evidence="1">
    <location>
        <begin position="6"/>
        <end position="22"/>
    </location>
</feature>
<organism evidence="2 3">
    <name type="scientific">Candidatus Enterococcus clewellii</name>
    <dbReference type="NCBI Taxonomy" id="1834193"/>
    <lineage>
        <taxon>Bacteria</taxon>
        <taxon>Bacillati</taxon>
        <taxon>Bacillota</taxon>
        <taxon>Bacilli</taxon>
        <taxon>Lactobacillales</taxon>
        <taxon>Enterococcaceae</taxon>
        <taxon>Enterococcus</taxon>
    </lineage>
</organism>
<keyword evidence="3" id="KW-1185">Reference proteome</keyword>
<evidence type="ECO:0000313" key="2">
    <source>
        <dbReference type="EMBL" id="WYJ91817.1"/>
    </source>
</evidence>
<keyword evidence="1" id="KW-0812">Transmembrane</keyword>
<reference evidence="2" key="1">
    <citation type="submission" date="2017-05" db="EMBL/GenBank/DDBJ databases">
        <authorList>
            <consortium name="The Broad Institute Genomics Platform"/>
            <consortium name="The Broad Institute Genomic Center for Infectious Diseases"/>
            <person name="Earl A."/>
            <person name="Manson A."/>
            <person name="Schwartman J."/>
            <person name="Gilmore M."/>
            <person name="Abouelleil A."/>
            <person name="Cao P."/>
            <person name="Chapman S."/>
            <person name="Cusick C."/>
            <person name="Shea T."/>
            <person name="Young S."/>
            <person name="Neafsey D."/>
            <person name="Nusbaum C."/>
            <person name="Birren B."/>
        </authorList>
    </citation>
    <scope>NUCLEOTIDE SEQUENCE</scope>
    <source>
        <strain evidence="2">9E7_DIV0242</strain>
    </source>
</reference>
<evidence type="ECO:0000313" key="3">
    <source>
        <dbReference type="Proteomes" id="UP000195141"/>
    </source>
</evidence>
<dbReference type="RefSeq" id="WP_339101762.1">
    <property type="nucleotide sequence ID" value="NZ_CP147247.1"/>
</dbReference>
<dbReference type="EMBL" id="CP147247">
    <property type="protein sequence ID" value="WYJ91817.1"/>
    <property type="molecule type" value="Genomic_DNA"/>
</dbReference>
<dbReference type="AlphaFoldDB" id="A0AAQ3VXL7"/>
<dbReference type="Pfam" id="PF12650">
    <property type="entry name" value="DUF3784"/>
    <property type="match status" value="1"/>
</dbReference>
<accession>A0AAQ3VXL7</accession>
<keyword evidence="1" id="KW-0472">Membrane</keyword>
<protein>
    <recommendedName>
        <fullName evidence="4">DUF3784 domain-containing protein</fullName>
    </recommendedName>
</protein>
<dbReference type="InterPro" id="IPR017259">
    <property type="entry name" value="UCP037672"/>
</dbReference>
<keyword evidence="1" id="KW-1133">Transmembrane helix</keyword>
<feature type="transmembrane region" description="Helical" evidence="1">
    <location>
        <begin position="87"/>
        <end position="104"/>
    </location>
</feature>
<dbReference type="Proteomes" id="UP000195141">
    <property type="component" value="Chromosome"/>
</dbReference>
<feature type="transmembrane region" description="Helical" evidence="1">
    <location>
        <begin position="59"/>
        <end position="81"/>
    </location>
</feature>
<evidence type="ECO:0008006" key="4">
    <source>
        <dbReference type="Google" id="ProtNLM"/>
    </source>
</evidence>
<proteinExistence type="predicted"/>
<reference evidence="2" key="2">
    <citation type="submission" date="2024-03" db="EMBL/GenBank/DDBJ databases">
        <title>The Genome Sequence of Enterococcus sp. DIV0242b.</title>
        <authorList>
            <consortium name="The Broad Institute Genomics Platform"/>
            <consortium name="The Broad Institute Microbial Omics Core"/>
            <consortium name="The Broad Institute Genomic Center for Infectious Diseases"/>
            <person name="Earl A."/>
            <person name="Manson A."/>
            <person name="Gilmore M."/>
            <person name="Schwartman J."/>
            <person name="Shea T."/>
            <person name="Abouelleil A."/>
            <person name="Cao P."/>
            <person name="Chapman S."/>
            <person name="Cusick C."/>
            <person name="Young S."/>
            <person name="Neafsey D."/>
            <person name="Nusbaum C."/>
            <person name="Birren B."/>
        </authorList>
    </citation>
    <scope>NUCLEOTIDE SEQUENCE</scope>
    <source>
        <strain evidence="2">9E7_DIV0242</strain>
    </source>
</reference>
<evidence type="ECO:0000256" key="1">
    <source>
        <dbReference type="SAM" id="Phobius"/>
    </source>
</evidence>
<name>A0AAQ3VXL7_9ENTE</name>
<sequence length="116" mass="13233">MVSVIMFIVLFSLAISCFILSFKFRKGQWLLLVAGYNDLPKNKREKIDKKQIGNLASKSIFVTGIYLMYEAVVVQLLLFSFFENKGVALLLLGIPTILFIFFIVRQTKLSGAIYKE</sequence>
<gene>
    <name evidence="2" type="ORF">A5888_003585</name>
</gene>